<organism evidence="2 3">
    <name type="scientific">Lophium mytilinum</name>
    <dbReference type="NCBI Taxonomy" id="390894"/>
    <lineage>
        <taxon>Eukaryota</taxon>
        <taxon>Fungi</taxon>
        <taxon>Dikarya</taxon>
        <taxon>Ascomycota</taxon>
        <taxon>Pezizomycotina</taxon>
        <taxon>Dothideomycetes</taxon>
        <taxon>Pleosporomycetidae</taxon>
        <taxon>Mytilinidiales</taxon>
        <taxon>Mytilinidiaceae</taxon>
        <taxon>Lophium</taxon>
    </lineage>
</organism>
<dbReference type="Proteomes" id="UP000799750">
    <property type="component" value="Unassembled WGS sequence"/>
</dbReference>
<proteinExistence type="predicted"/>
<sequence>MRAGQWPRTYGSFGSSKHSGGWGYANLIAIWRSRRAVYNLRSPRCGALSGIEHFAIFRGACRRAATVQVCIGGPDVVSCERFDPLPHPGDVAPETSRPGSAPPPALLHLNPPSSSSSTLHRPSLVSLSSLPVALSLGPRYGQPVVSYLASQSRQQHPPSPSKALRIELLHVARSTIALFRHLLI</sequence>
<evidence type="ECO:0000313" key="3">
    <source>
        <dbReference type="Proteomes" id="UP000799750"/>
    </source>
</evidence>
<reference evidence="2" key="1">
    <citation type="journal article" date="2020" name="Stud. Mycol.">
        <title>101 Dothideomycetes genomes: a test case for predicting lifestyles and emergence of pathogens.</title>
        <authorList>
            <person name="Haridas S."/>
            <person name="Albert R."/>
            <person name="Binder M."/>
            <person name="Bloem J."/>
            <person name="Labutti K."/>
            <person name="Salamov A."/>
            <person name="Andreopoulos B."/>
            <person name="Baker S."/>
            <person name="Barry K."/>
            <person name="Bills G."/>
            <person name="Bluhm B."/>
            <person name="Cannon C."/>
            <person name="Castanera R."/>
            <person name="Culley D."/>
            <person name="Daum C."/>
            <person name="Ezra D."/>
            <person name="Gonzalez J."/>
            <person name="Henrissat B."/>
            <person name="Kuo A."/>
            <person name="Liang C."/>
            <person name="Lipzen A."/>
            <person name="Lutzoni F."/>
            <person name="Magnuson J."/>
            <person name="Mondo S."/>
            <person name="Nolan M."/>
            <person name="Ohm R."/>
            <person name="Pangilinan J."/>
            <person name="Park H.-J."/>
            <person name="Ramirez L."/>
            <person name="Alfaro M."/>
            <person name="Sun H."/>
            <person name="Tritt A."/>
            <person name="Yoshinaga Y."/>
            <person name="Zwiers L.-H."/>
            <person name="Turgeon B."/>
            <person name="Goodwin S."/>
            <person name="Spatafora J."/>
            <person name="Crous P."/>
            <person name="Grigoriev I."/>
        </authorList>
    </citation>
    <scope>NUCLEOTIDE SEQUENCE</scope>
    <source>
        <strain evidence="2">CBS 269.34</strain>
    </source>
</reference>
<dbReference type="AlphaFoldDB" id="A0A6A6QRV2"/>
<keyword evidence="3" id="KW-1185">Reference proteome</keyword>
<protein>
    <submittedName>
        <fullName evidence="2">Uncharacterized protein</fullName>
    </submittedName>
</protein>
<gene>
    <name evidence="2" type="ORF">BU16DRAFT_379752</name>
</gene>
<evidence type="ECO:0000313" key="2">
    <source>
        <dbReference type="EMBL" id="KAF2495105.1"/>
    </source>
</evidence>
<feature type="region of interest" description="Disordered" evidence="1">
    <location>
        <begin position="87"/>
        <end position="117"/>
    </location>
</feature>
<dbReference type="EMBL" id="MU004189">
    <property type="protein sequence ID" value="KAF2495105.1"/>
    <property type="molecule type" value="Genomic_DNA"/>
</dbReference>
<name>A0A6A6QRV2_9PEZI</name>
<evidence type="ECO:0000256" key="1">
    <source>
        <dbReference type="SAM" id="MobiDB-lite"/>
    </source>
</evidence>
<accession>A0A6A6QRV2</accession>
<feature type="compositionally biased region" description="Low complexity" evidence="1">
    <location>
        <begin position="106"/>
        <end position="117"/>
    </location>
</feature>